<dbReference type="Proteomes" id="UP000288951">
    <property type="component" value="Unassembled WGS sequence"/>
</dbReference>
<keyword evidence="1" id="KW-0812">Transmembrane</keyword>
<protein>
    <recommendedName>
        <fullName evidence="4">Polymer-forming cytoskeletal protein</fullName>
    </recommendedName>
</protein>
<accession>A0A437UBH4</accession>
<dbReference type="OrthoDB" id="1004942at2"/>
<feature type="transmembrane region" description="Helical" evidence="1">
    <location>
        <begin position="7"/>
        <end position="29"/>
    </location>
</feature>
<evidence type="ECO:0008006" key="4">
    <source>
        <dbReference type="Google" id="ProtNLM"/>
    </source>
</evidence>
<evidence type="ECO:0000313" key="2">
    <source>
        <dbReference type="EMBL" id="RVU90878.1"/>
    </source>
</evidence>
<dbReference type="RefSeq" id="WP_127823356.1">
    <property type="nucleotide sequence ID" value="NZ_RQSM01000003.1"/>
</dbReference>
<reference evidence="2" key="1">
    <citation type="submission" date="2018-12" db="EMBL/GenBank/DDBJ databases">
        <title>Draft genome sequence of Flaovobacterium columnare ARS1 isolated from channel catfish in Alabama.</title>
        <authorList>
            <person name="Cai W."/>
            <person name="Arias C."/>
        </authorList>
    </citation>
    <scope>NUCLEOTIDE SEQUENCE [LARGE SCALE GENOMIC DNA]</scope>
    <source>
        <strain evidence="2">ARS1</strain>
    </source>
</reference>
<keyword evidence="1" id="KW-0472">Membrane</keyword>
<evidence type="ECO:0000256" key="1">
    <source>
        <dbReference type="SAM" id="Phobius"/>
    </source>
</evidence>
<keyword evidence="1" id="KW-1133">Transmembrane helix</keyword>
<evidence type="ECO:0000313" key="3">
    <source>
        <dbReference type="Proteomes" id="UP000288951"/>
    </source>
</evidence>
<comment type="caution">
    <text evidence="2">The sequence shown here is derived from an EMBL/GenBank/DDBJ whole genome shotgun (WGS) entry which is preliminary data.</text>
</comment>
<organism evidence="2 3">
    <name type="scientific">Flavobacterium columnare</name>
    <dbReference type="NCBI Taxonomy" id="996"/>
    <lineage>
        <taxon>Bacteria</taxon>
        <taxon>Pseudomonadati</taxon>
        <taxon>Bacteroidota</taxon>
        <taxon>Flavobacteriia</taxon>
        <taxon>Flavobacteriales</taxon>
        <taxon>Flavobacteriaceae</taxon>
        <taxon>Flavobacterium</taxon>
    </lineage>
</organism>
<sequence>MMLKAHSLLYAIYICLLVSIICGALLYFFNLYSLLNLHYNLEEELYIQNQSTLNFALGNNLKLMDIPLDEENPFFNTYEVKPYGLLHLVTTQSVFKNDTITATHLVGGYNHLETALYIANFTQNIGYQGMVKINGTTYFPSQYVSPTYLTNEINTFAHTGKKEISKLQLPEINPKFDRILEGIPVNKGNINNAEKVKDSLFFNSFTKPTQEIQIASQVRNVVIKGNFILRNNDSIRIAKNAILEDVMVVAPKISIEEGFKGNAQFIATQKIDIAPKVTLTYPSAVILKSDAQEETEIKIHKETKILGTVVLFGSSFENLAKNSLRIEEKCLVVGSIYCTGKLDLQGTVYGSVFTNKVFRKTNSSVHENILHNVTIDVSKKPSYFMDFPLFDDPKARYGIIKKLK</sequence>
<proteinExistence type="predicted"/>
<dbReference type="EMBL" id="RQSM01000003">
    <property type="protein sequence ID" value="RVU90878.1"/>
    <property type="molecule type" value="Genomic_DNA"/>
</dbReference>
<dbReference type="AlphaFoldDB" id="A0A437UBH4"/>
<gene>
    <name evidence="2" type="ORF">EH230_08155</name>
</gene>
<keyword evidence="3" id="KW-1185">Reference proteome</keyword>
<name>A0A437UBH4_9FLAO</name>